<dbReference type="Proteomes" id="UP001596512">
    <property type="component" value="Unassembled WGS sequence"/>
</dbReference>
<dbReference type="EMBL" id="JBHTEY010000004">
    <property type="protein sequence ID" value="MFC7616363.1"/>
    <property type="molecule type" value="Genomic_DNA"/>
</dbReference>
<keyword evidence="2" id="KW-1185">Reference proteome</keyword>
<evidence type="ECO:0000313" key="2">
    <source>
        <dbReference type="Proteomes" id="UP001596512"/>
    </source>
</evidence>
<comment type="caution">
    <text evidence="1">The sequence shown here is derived from an EMBL/GenBank/DDBJ whole genome shotgun (WGS) entry which is preliminary data.</text>
</comment>
<protein>
    <submittedName>
        <fullName evidence="1">Uncharacterized protein</fullName>
    </submittedName>
</protein>
<accession>A0ABW2TU88</accession>
<proteinExistence type="predicted"/>
<name>A0ABW2TU88_9PSEU</name>
<gene>
    <name evidence="1" type="ORF">ACFQV2_25725</name>
</gene>
<organism evidence="1 2">
    <name type="scientific">Actinokineospora soli</name>
    <dbReference type="NCBI Taxonomy" id="1048753"/>
    <lineage>
        <taxon>Bacteria</taxon>
        <taxon>Bacillati</taxon>
        <taxon>Actinomycetota</taxon>
        <taxon>Actinomycetes</taxon>
        <taxon>Pseudonocardiales</taxon>
        <taxon>Pseudonocardiaceae</taxon>
        <taxon>Actinokineospora</taxon>
    </lineage>
</organism>
<reference evidence="2" key="1">
    <citation type="journal article" date="2019" name="Int. J. Syst. Evol. Microbiol.">
        <title>The Global Catalogue of Microorganisms (GCM) 10K type strain sequencing project: providing services to taxonomists for standard genome sequencing and annotation.</title>
        <authorList>
            <consortium name="The Broad Institute Genomics Platform"/>
            <consortium name="The Broad Institute Genome Sequencing Center for Infectious Disease"/>
            <person name="Wu L."/>
            <person name="Ma J."/>
        </authorList>
    </citation>
    <scope>NUCLEOTIDE SEQUENCE [LARGE SCALE GENOMIC DNA]</scope>
    <source>
        <strain evidence="2">JCM 17695</strain>
    </source>
</reference>
<evidence type="ECO:0000313" key="1">
    <source>
        <dbReference type="EMBL" id="MFC7616363.1"/>
    </source>
</evidence>
<sequence length="94" mass="10790">MDGEEQRRSTARAVEHTGLSVEQLWGRYFAMGGNCGLLDVDAYLHGLMDLPELERDILAHTVNERLDELTPPHRAAYSRTLRDGVPKGRRCRRW</sequence>